<feature type="region of interest" description="Disordered" evidence="2">
    <location>
        <begin position="338"/>
        <end position="367"/>
    </location>
</feature>
<evidence type="ECO:0000256" key="2">
    <source>
        <dbReference type="SAM" id="MobiDB-lite"/>
    </source>
</evidence>
<feature type="coiled-coil region" evidence="1">
    <location>
        <begin position="397"/>
        <end position="458"/>
    </location>
</feature>
<reference evidence="3 4" key="1">
    <citation type="journal article" date="2023" name="Commun. Biol.">
        <title>Reorganization of the ancestral sex-determining regions during the evolution of trioecy in Pleodorina starrii.</title>
        <authorList>
            <person name="Takahashi K."/>
            <person name="Suzuki S."/>
            <person name="Kawai-Toyooka H."/>
            <person name="Yamamoto K."/>
            <person name="Hamaji T."/>
            <person name="Ootsuki R."/>
            <person name="Yamaguchi H."/>
            <person name="Kawachi M."/>
            <person name="Higashiyama T."/>
            <person name="Nozaki H."/>
        </authorList>
    </citation>
    <scope>NUCLEOTIDE SEQUENCE [LARGE SCALE GENOMIC DNA]</scope>
    <source>
        <strain evidence="3 4">NIES-4479</strain>
    </source>
</reference>
<dbReference type="EMBL" id="BRXU01000005">
    <property type="protein sequence ID" value="GLC51987.1"/>
    <property type="molecule type" value="Genomic_DNA"/>
</dbReference>
<evidence type="ECO:0000313" key="3">
    <source>
        <dbReference type="EMBL" id="GLC51987.1"/>
    </source>
</evidence>
<dbReference type="Proteomes" id="UP001165080">
    <property type="component" value="Unassembled WGS sequence"/>
</dbReference>
<keyword evidence="1" id="KW-0175">Coiled coil</keyword>
<comment type="caution">
    <text evidence="3">The sequence shown here is derived from an EMBL/GenBank/DDBJ whole genome shotgun (WGS) entry which is preliminary data.</text>
</comment>
<keyword evidence="4" id="KW-1185">Reference proteome</keyword>
<feature type="region of interest" description="Disordered" evidence="2">
    <location>
        <begin position="164"/>
        <end position="198"/>
    </location>
</feature>
<name>A0A9W6F0M6_9CHLO</name>
<dbReference type="AlphaFoldDB" id="A0A9W6F0M6"/>
<evidence type="ECO:0000313" key="4">
    <source>
        <dbReference type="Proteomes" id="UP001165080"/>
    </source>
</evidence>
<proteinExistence type="predicted"/>
<gene>
    <name evidence="3" type="primary">PLEST003983</name>
    <name evidence="3" type="ORF">PLESTB_000570300</name>
</gene>
<feature type="compositionally biased region" description="Low complexity" evidence="2">
    <location>
        <begin position="343"/>
        <end position="365"/>
    </location>
</feature>
<evidence type="ECO:0000256" key="1">
    <source>
        <dbReference type="SAM" id="Coils"/>
    </source>
</evidence>
<accession>A0A9W6F0M6</accession>
<feature type="region of interest" description="Disordered" evidence="2">
    <location>
        <begin position="14"/>
        <end position="42"/>
    </location>
</feature>
<feature type="compositionally biased region" description="Basic residues" evidence="2">
    <location>
        <begin position="26"/>
        <end position="40"/>
    </location>
</feature>
<organism evidence="3 4">
    <name type="scientific">Pleodorina starrii</name>
    <dbReference type="NCBI Taxonomy" id="330485"/>
    <lineage>
        <taxon>Eukaryota</taxon>
        <taxon>Viridiplantae</taxon>
        <taxon>Chlorophyta</taxon>
        <taxon>core chlorophytes</taxon>
        <taxon>Chlorophyceae</taxon>
        <taxon>CS clade</taxon>
        <taxon>Chlamydomonadales</taxon>
        <taxon>Volvocaceae</taxon>
        <taxon>Pleodorina</taxon>
    </lineage>
</organism>
<protein>
    <submittedName>
        <fullName evidence="3">Uncharacterized protein</fullName>
    </submittedName>
</protein>
<sequence length="800" mass="84472">MAFADEPWKLSLRKYPYPGRATSPGRRSRSASPAKRRSLHAKASISRHVLQEIMERLNSTQGDLHALALKVAVWSREAALLSEGIKEEALLLEVGRQADRLAASEAQRREARKQERVYRLSMENCELRRELRDLIRVVKLLLDRRALDRERDLDRALAAEAAATAGGGGSRAATPSRLTPARRKAWEEDDAAAAAAPQTPRAKLPYFSASYAAAAPSTPRARRGYSYGGSYDSYSVAAGLEGLTDENAPYFVAADRAQADADAVLNRLSARRATGASRSRSGGGGGGGTHYVREIAAQRDMFEREMAQDRKQVNTALAAMDQALHDLTLGFQYRNRSGGGAARGSSGAGAAAAPPPQAWAATAPRSASPSFGGFLPREGEVMIAEVTPVLPEGWRRRQRIQEEAEAESRRLAEMERVRVRLAVAERELAEAVAEAAEAEAAEDAAEAAEAEAVEEEEEVIATPTKLAASAPVPAPPTPIYQGVSYGVPVRGGGGVGSAASYSRLHSAGGFGGGGGGRAPLDSVLTVEVDKLKRINKALATTLVSYNRVASRLDDASAEMAAPITAAASAPPPAAGSGAARALFINWSPAASAAAGGGVGGGISLAAVPPPPAHLDAASVATTYASSVHTAVPFTYTPSYPLGVSARAVAAPLTPPAAVRHLRPDEGRVVSWAPSLVTPPPPPRDRPYSVGGAAAEARRLHSSLDTQLYGIRQQLQALRTDMVADRLAALAASAPGAAAAAASPHDAVKLSRLEAEVSELRRQVQDDRVWYRDSLDCVVSERSAAFRDLQRRIDRLMNNAI</sequence>